<reference evidence="3" key="1">
    <citation type="submission" date="2020-05" db="EMBL/GenBank/DDBJ databases">
        <title>Complete genome sequence of Pseudomonas sp. Sm006.</title>
        <authorList>
            <person name="Takeuchi K."/>
            <person name="Someya N."/>
        </authorList>
    </citation>
    <scope>NUCLEOTIDE SEQUENCE</scope>
    <source>
        <strain evidence="3">Sm006</strain>
    </source>
</reference>
<proteinExistence type="inferred from homology"/>
<dbReference type="InterPro" id="IPR035093">
    <property type="entry name" value="RelE/ParE_toxin_dom_sf"/>
</dbReference>
<organism evidence="4">
    <name type="scientific">Pseudomonas solani</name>
    <dbReference type="NCBI Taxonomy" id="2731552"/>
    <lineage>
        <taxon>Bacteria</taxon>
        <taxon>Pseudomonadati</taxon>
        <taxon>Pseudomonadota</taxon>
        <taxon>Gammaproteobacteria</taxon>
        <taxon>Pseudomonadales</taxon>
        <taxon>Pseudomonadaceae</taxon>
        <taxon>Pseudomonas</taxon>
    </lineage>
</organism>
<keyword evidence="2" id="KW-1277">Toxin-antitoxin system</keyword>
<dbReference type="PANTHER" id="PTHR35601:SF1">
    <property type="entry name" value="TOXIN RELE"/>
    <property type="match status" value="1"/>
</dbReference>
<dbReference type="NCBIfam" id="TIGR02385">
    <property type="entry name" value="RelE_StbE"/>
    <property type="match status" value="1"/>
</dbReference>
<evidence type="ECO:0000313" key="4">
    <source>
        <dbReference type="EMBL" id="XBY65672.1"/>
    </source>
</evidence>
<dbReference type="PANTHER" id="PTHR35601">
    <property type="entry name" value="TOXIN RELE"/>
    <property type="match status" value="1"/>
</dbReference>
<sequence>MTSSRKPAEPTKYDLEFNAQALKEWGKLGKTIQLQFARKLKERLDNPRVEADKLRDMPNCYKIKLRAIGYRLVYEVIDSRVVVTVIAVGKRERSKVYGAATKRLQGP</sequence>
<dbReference type="InterPro" id="IPR007712">
    <property type="entry name" value="RelE/ParE_toxin"/>
</dbReference>
<dbReference type="Gene3D" id="3.30.2310.20">
    <property type="entry name" value="RelE-like"/>
    <property type="match status" value="1"/>
</dbReference>
<comment type="similarity">
    <text evidence="1">Belongs to the RelE toxin family.</text>
</comment>
<dbReference type="RefSeq" id="WP_031286908.1">
    <property type="nucleotide sequence ID" value="NZ_AP023081.1"/>
</dbReference>
<name>A0AAU7Y7F2_9PSED</name>
<reference evidence="4" key="2">
    <citation type="submission" date="2023-08" db="EMBL/GenBank/DDBJ databases">
        <title>Increased levels of nutrients transform a symbiont into a lethal pathobiont.</title>
        <authorList>
            <person name="Lachnit T."/>
            <person name="Ulrich L."/>
            <person name="Willmer F.M."/>
            <person name="Hasenbein T."/>
            <person name="Steiner L.X."/>
            <person name="Wolters M."/>
            <person name="Herbst E.M."/>
            <person name="Deines P."/>
        </authorList>
    </citation>
    <scope>NUCLEOTIDE SEQUENCE</scope>
    <source>
        <strain evidence="4">T3</strain>
    </source>
</reference>
<gene>
    <name evidence="3" type="primary">relE</name>
    <name evidence="4" type="ORF">ABS648_07875</name>
    <name evidence="3" type="ORF">PSm6_34710</name>
</gene>
<dbReference type="Pfam" id="PF05016">
    <property type="entry name" value="ParE_toxin"/>
    <property type="match status" value="1"/>
</dbReference>
<dbReference type="SUPFAM" id="SSF143011">
    <property type="entry name" value="RelE-like"/>
    <property type="match status" value="1"/>
</dbReference>
<dbReference type="EMBL" id="CP158373">
    <property type="protein sequence ID" value="XBY65672.1"/>
    <property type="molecule type" value="Genomic_DNA"/>
</dbReference>
<evidence type="ECO:0000313" key="3">
    <source>
        <dbReference type="EMBL" id="BCD87064.1"/>
    </source>
</evidence>
<dbReference type="AlphaFoldDB" id="A0AAU7Y7F2"/>
<accession>A0AAU7Y7F2</accession>
<dbReference type="EMBL" id="AP023081">
    <property type="protein sequence ID" value="BCD87064.1"/>
    <property type="molecule type" value="Genomic_DNA"/>
</dbReference>
<evidence type="ECO:0000256" key="1">
    <source>
        <dbReference type="ARBA" id="ARBA00006226"/>
    </source>
</evidence>
<dbReference type="Proteomes" id="UP001064896">
    <property type="component" value="Chromosome"/>
</dbReference>
<protein>
    <submittedName>
        <fullName evidence="4">Type II toxin-antitoxin system RelE/ParE family toxin</fullName>
    </submittedName>
    <submittedName>
        <fullName evidence="3">mRNA interferase RelE</fullName>
    </submittedName>
</protein>
<evidence type="ECO:0000256" key="2">
    <source>
        <dbReference type="ARBA" id="ARBA00022649"/>
    </source>
</evidence>
<evidence type="ECO:0000313" key="5">
    <source>
        <dbReference type="Proteomes" id="UP001064896"/>
    </source>
</evidence>
<keyword evidence="5" id="KW-1185">Reference proteome</keyword>